<gene>
    <name evidence="1" type="ORF">J3U88_03905</name>
</gene>
<name>A0A8J7U2S9_9BACT</name>
<accession>A0A8J7U2S9</accession>
<dbReference type="RefSeq" id="WP_207856916.1">
    <property type="nucleotide sequence ID" value="NZ_JAFREP010000003.1"/>
</dbReference>
<organism evidence="1 2">
    <name type="scientific">Acanthopleuribacter pedis</name>
    <dbReference type="NCBI Taxonomy" id="442870"/>
    <lineage>
        <taxon>Bacteria</taxon>
        <taxon>Pseudomonadati</taxon>
        <taxon>Acidobacteriota</taxon>
        <taxon>Holophagae</taxon>
        <taxon>Acanthopleuribacterales</taxon>
        <taxon>Acanthopleuribacteraceae</taxon>
        <taxon>Acanthopleuribacter</taxon>
    </lineage>
</organism>
<protein>
    <recommendedName>
        <fullName evidence="3">VWA containing CoxE family protein</fullName>
    </recommendedName>
</protein>
<comment type="caution">
    <text evidence="1">The sequence shown here is derived from an EMBL/GenBank/DDBJ whole genome shotgun (WGS) entry which is preliminary data.</text>
</comment>
<dbReference type="PANTHER" id="PTHR39338">
    <property type="entry name" value="BLL5662 PROTEIN-RELATED"/>
    <property type="match status" value="1"/>
</dbReference>
<evidence type="ECO:0008006" key="3">
    <source>
        <dbReference type="Google" id="ProtNLM"/>
    </source>
</evidence>
<keyword evidence="2" id="KW-1185">Reference proteome</keyword>
<dbReference type="Proteomes" id="UP000664417">
    <property type="component" value="Unassembled WGS sequence"/>
</dbReference>
<evidence type="ECO:0000313" key="1">
    <source>
        <dbReference type="EMBL" id="MBO1317593.1"/>
    </source>
</evidence>
<dbReference type="EMBL" id="JAFREP010000003">
    <property type="protein sequence ID" value="MBO1317593.1"/>
    <property type="molecule type" value="Genomic_DNA"/>
</dbReference>
<evidence type="ECO:0000313" key="2">
    <source>
        <dbReference type="Proteomes" id="UP000664417"/>
    </source>
</evidence>
<dbReference type="PANTHER" id="PTHR39338:SF7">
    <property type="entry name" value="BLL6692 PROTEIN"/>
    <property type="match status" value="1"/>
</dbReference>
<sequence length="412" mass="47733">MTTSADPFSLHAEPLFLDFFYLLRDYDVPVSLTEIIDIYKGLELGLVKTLDELFLFMRLALVKRPEHLDSFERAFALYFFDIDLPAVAEGDRDLLHTKQFREWLEQAVESGEIPQSQLWRMNRDDLMKMFWERVREQMEAHHGGNRWIGTGGTSPFGHSGFSERGIRVHGGWKNRSAIKVIGDRRYLAYDDHQTLTGANIRQVLGTLKHMVPVGPHDALDLDETIRETSRNGGEIELVFKRRELDRIKLLLFIDNGGTSMLPFVKHVQLLFSKVRDRFKDTQTYYFHNTIYGHVYRNPRRTDAVPLEKVLQESPEARVFFIGDASMAPEELFSDYGAIEWGTEDALPSIERLKHLRERFKYSVWLNPIPAGEWDITYGKYTLNAIREVFHMEDLSLGGIKKAVTYLQDKAGL</sequence>
<reference evidence="1" key="1">
    <citation type="submission" date="2021-03" db="EMBL/GenBank/DDBJ databases">
        <authorList>
            <person name="Wang G."/>
        </authorList>
    </citation>
    <scope>NUCLEOTIDE SEQUENCE</scope>
    <source>
        <strain evidence="1">KCTC 12899</strain>
    </source>
</reference>
<dbReference type="AlphaFoldDB" id="A0A8J7U2S9"/>
<proteinExistence type="predicted"/>